<dbReference type="InterPro" id="IPR021665">
    <property type="entry name" value="Mediator_Med16_N"/>
</dbReference>
<dbReference type="PANTHER" id="PTHR13224">
    <property type="entry name" value="THYROID HORMONE RECEPTOR-ASSOCIATED PROTEIN-RELATED"/>
    <property type="match status" value="1"/>
</dbReference>
<dbReference type="InterPro" id="IPR015943">
    <property type="entry name" value="WD40/YVTN_repeat-like_dom_sf"/>
</dbReference>
<evidence type="ECO:0000259" key="14">
    <source>
        <dbReference type="Pfam" id="PF20719"/>
    </source>
</evidence>
<dbReference type="InterPro" id="IPR036322">
    <property type="entry name" value="WD40_repeat_dom_sf"/>
</dbReference>
<keyword evidence="7 11" id="KW-0010">Activator</keyword>
<dbReference type="Pfam" id="PF11635">
    <property type="entry name" value="Med16_N"/>
    <property type="match status" value="1"/>
</dbReference>
<evidence type="ECO:0000256" key="10">
    <source>
        <dbReference type="ARBA" id="ARBA00032015"/>
    </source>
</evidence>
<evidence type="ECO:0000313" key="15">
    <source>
        <dbReference type="EMBL" id="CAB3978428.1"/>
    </source>
</evidence>
<comment type="subcellular location">
    <subcellularLocation>
        <location evidence="1 11">Nucleus</location>
    </subcellularLocation>
</comment>
<dbReference type="InterPro" id="IPR048339">
    <property type="entry name" value="Mediator_Med16_C"/>
</dbReference>
<evidence type="ECO:0000259" key="13">
    <source>
        <dbReference type="Pfam" id="PF20718"/>
    </source>
</evidence>
<evidence type="ECO:0000256" key="9">
    <source>
        <dbReference type="ARBA" id="ARBA00023242"/>
    </source>
</evidence>
<gene>
    <name evidence="11" type="primary">MED16</name>
    <name evidence="15" type="ORF">PACLA_8A025528</name>
</gene>
<dbReference type="InterPro" id="IPR048338">
    <property type="entry name" value="Mediator_Med16"/>
</dbReference>
<keyword evidence="6 11" id="KW-0805">Transcription regulation</keyword>
<proteinExistence type="inferred from homology"/>
<accession>A0A6S7FH14</accession>
<dbReference type="SUPFAM" id="SSF50978">
    <property type="entry name" value="WD40 repeat-like"/>
    <property type="match status" value="1"/>
</dbReference>
<dbReference type="GO" id="GO:0045893">
    <property type="term" value="P:positive regulation of DNA-templated transcription"/>
    <property type="evidence" value="ECO:0007669"/>
    <property type="project" value="TreeGrafter"/>
</dbReference>
<evidence type="ECO:0000256" key="8">
    <source>
        <dbReference type="ARBA" id="ARBA00023163"/>
    </source>
</evidence>
<comment type="similarity">
    <text evidence="2 11">Belongs to the Mediator complex subunit 16 family.</text>
</comment>
<evidence type="ECO:0000256" key="11">
    <source>
        <dbReference type="RuleBase" id="RU364149"/>
    </source>
</evidence>
<evidence type="ECO:0000259" key="12">
    <source>
        <dbReference type="Pfam" id="PF11635"/>
    </source>
</evidence>
<evidence type="ECO:0000313" key="16">
    <source>
        <dbReference type="Proteomes" id="UP001152795"/>
    </source>
</evidence>
<dbReference type="SMART" id="SM00320">
    <property type="entry name" value="WD40"/>
    <property type="match status" value="2"/>
</dbReference>
<keyword evidence="5" id="KW-0677">Repeat</keyword>
<evidence type="ECO:0000256" key="1">
    <source>
        <dbReference type="ARBA" id="ARBA00004123"/>
    </source>
</evidence>
<dbReference type="PROSITE" id="PS50082">
    <property type="entry name" value="WD_REPEATS_2"/>
    <property type="match status" value="1"/>
</dbReference>
<dbReference type="Gene3D" id="2.130.10.10">
    <property type="entry name" value="YVTN repeat-like/Quinoprotein amine dehydrogenase"/>
    <property type="match status" value="2"/>
</dbReference>
<feature type="domain" description="Mediator of RNA polymerase II transcription subunit 16 central helical bridge" evidence="13">
    <location>
        <begin position="469"/>
        <end position="649"/>
    </location>
</feature>
<dbReference type="Pfam" id="PF20718">
    <property type="entry name" value="Med16_bridge"/>
    <property type="match status" value="1"/>
</dbReference>
<evidence type="ECO:0000256" key="3">
    <source>
        <dbReference type="ARBA" id="ARBA00019614"/>
    </source>
</evidence>
<evidence type="ECO:0000256" key="4">
    <source>
        <dbReference type="ARBA" id="ARBA00022574"/>
    </source>
</evidence>
<comment type="function">
    <text evidence="11">Component of the Mediator complex, a coactivator involved in the regulated transcription of nearly all RNA polymerase II-dependent genes. Mediator functions as a bridge to convey information from gene-specific regulatory proteins to the basal RNA polymerase II transcription machinery. Mediator is recruited to promoters by direct interactions with regulatory proteins and serves as a scaffold for the assembly of a functional preinitiation complex with RNA polymerase II and the general transcription factors.</text>
</comment>
<dbReference type="PANTHER" id="PTHR13224:SF6">
    <property type="entry name" value="MEDIATOR OF RNA POLYMERASE II TRANSCRIPTION SUBUNIT 16"/>
    <property type="match status" value="1"/>
</dbReference>
<dbReference type="AlphaFoldDB" id="A0A6S7FH14"/>
<name>A0A6S7FH14_PARCT</name>
<evidence type="ECO:0000256" key="7">
    <source>
        <dbReference type="ARBA" id="ARBA00023159"/>
    </source>
</evidence>
<feature type="domain" description="Mediator complex subunit 16 C-terminal" evidence="14">
    <location>
        <begin position="700"/>
        <end position="818"/>
    </location>
</feature>
<dbReference type="Proteomes" id="UP001152795">
    <property type="component" value="Unassembled WGS sequence"/>
</dbReference>
<protein>
    <recommendedName>
        <fullName evidence="3 11">Mediator of RNA polymerase II transcription subunit 16</fullName>
    </recommendedName>
    <alternativeName>
        <fullName evidence="10 11">Mediator complex subunit 16</fullName>
    </alternativeName>
</protein>
<comment type="subunit">
    <text evidence="11">Component of the Mediator complex.</text>
</comment>
<dbReference type="EMBL" id="CACRXK020000112">
    <property type="protein sequence ID" value="CAB3978428.1"/>
    <property type="molecule type" value="Genomic_DNA"/>
</dbReference>
<dbReference type="GO" id="GO:0016592">
    <property type="term" value="C:mediator complex"/>
    <property type="evidence" value="ECO:0007669"/>
    <property type="project" value="InterPro"/>
</dbReference>
<organism evidence="15 16">
    <name type="scientific">Paramuricea clavata</name>
    <name type="common">Red gorgonian</name>
    <name type="synonym">Violescent sea-whip</name>
    <dbReference type="NCBI Taxonomy" id="317549"/>
    <lineage>
        <taxon>Eukaryota</taxon>
        <taxon>Metazoa</taxon>
        <taxon>Cnidaria</taxon>
        <taxon>Anthozoa</taxon>
        <taxon>Octocorallia</taxon>
        <taxon>Malacalcyonacea</taxon>
        <taxon>Plexauridae</taxon>
        <taxon>Paramuricea</taxon>
    </lineage>
</organism>
<keyword evidence="9 11" id="KW-0539">Nucleus</keyword>
<evidence type="ECO:0000256" key="2">
    <source>
        <dbReference type="ARBA" id="ARBA00006543"/>
    </source>
</evidence>
<keyword evidence="16" id="KW-1185">Reference proteome</keyword>
<keyword evidence="8 11" id="KW-0804">Transcription</keyword>
<comment type="caution">
    <text evidence="15">The sequence shown here is derived from an EMBL/GenBank/DDBJ whole genome shotgun (WGS) entry which is preliminary data.</text>
</comment>
<keyword evidence="4" id="KW-0853">WD repeat</keyword>
<dbReference type="InterPro" id="IPR001680">
    <property type="entry name" value="WD40_rpt"/>
</dbReference>
<sequence>MSVMEFVPVYRTDRSLEDERNRHSFRSVISTWSSINQVAFTSYCLGEDNGSTGNRSNDEHYIHIVDPNKPWDLYSMVSGHTETITDLQWNPSGSNLLSVDNSGVFKLWCMKNCLVNDWQCERTVCIGEKIVCMSWLGTSAKYLFGDVPRDLNHLMASGNSQSFPRNKAKHPLTNFCGITRDGWIAVTETSKVCFVNMNADIAVAKTQIDTDLQGIQVGDFSFSNDGHVILGIADGLVGSVARFYKVSLNCTTTNTVNIECSALQTLSPYSNKSSHPYAITHIKFVYKNSGDHVFICSKGLLESCIERWQITVELQQLHELCEKQQPHNKKPPPIKTWEFRSQHVVRKHIVSLAVPWLPVDPEKGQSSTYPRHNLILGFADGQIRALNSFNLSLEGELKSLDNFSSPTHQAKRLKTSFCGHTDAFLSLQYSPCSCCLMGITGNGSVYLLKCEQSAEAVSHLHNSVALKNLLTYCMMSGWDCWDVMVVLKHQHDDILNATLELFEQESKTLPHSQISRKFLSIKASLLSLYRDSETKVMDCHSKQFLLALSNFYKSLVPVGAERLAVFCKQIGVVDLETMFQNLDLTEFEVDSGMLKTLIPLTQWLADFTLSFIGILLVKQGWEVMPGASLRRDNHCILLLKQLLLLVLVWSKQSPAILPYCIGPIEKQEYLVQLFKLVSRLWLVNQQTLDATELENNVSDMELYFSSHLNFLYQSMLTSPTTQGVAGKQAYLKPDEPDVFEFGEKPRDRMVPLRLLTSQYCGNIDVVTKMFLGNASDCKLRQCTKCDGISLLTQSTDAQPEDTWEQKWTASCMCGGVWKRLQPS</sequence>
<evidence type="ECO:0000256" key="5">
    <source>
        <dbReference type="ARBA" id="ARBA00022737"/>
    </source>
</evidence>
<evidence type="ECO:0000256" key="6">
    <source>
        <dbReference type="ARBA" id="ARBA00023015"/>
    </source>
</evidence>
<dbReference type="Pfam" id="PF20719">
    <property type="entry name" value="Med16_C"/>
    <property type="match status" value="1"/>
</dbReference>
<dbReference type="OrthoDB" id="10018574at2759"/>
<dbReference type="PROSITE" id="PS50294">
    <property type="entry name" value="WD_REPEATS_REGION"/>
    <property type="match status" value="1"/>
</dbReference>
<feature type="domain" description="Mediator complex subunit Med16 N-terminal" evidence="12">
    <location>
        <begin position="127"/>
        <end position="353"/>
    </location>
</feature>
<dbReference type="InterPro" id="IPR048616">
    <property type="entry name" value="MED16_bridge"/>
</dbReference>
<reference evidence="15" key="1">
    <citation type="submission" date="2020-04" db="EMBL/GenBank/DDBJ databases">
        <authorList>
            <person name="Alioto T."/>
            <person name="Alioto T."/>
            <person name="Gomez Garrido J."/>
        </authorList>
    </citation>
    <scope>NUCLEOTIDE SEQUENCE</scope>
    <source>
        <strain evidence="15">A484AB</strain>
    </source>
</reference>